<gene>
    <name evidence="1" type="ORF">CYLTODRAFT_494905</name>
</gene>
<evidence type="ECO:0008006" key="3">
    <source>
        <dbReference type="Google" id="ProtNLM"/>
    </source>
</evidence>
<evidence type="ECO:0000313" key="1">
    <source>
        <dbReference type="EMBL" id="KIY62050.1"/>
    </source>
</evidence>
<proteinExistence type="predicted"/>
<protein>
    <recommendedName>
        <fullName evidence="3">F-box domain-containing protein</fullName>
    </recommendedName>
</protein>
<dbReference type="AlphaFoldDB" id="A0A0D7AVL8"/>
<accession>A0A0D7AVL8</accession>
<keyword evidence="2" id="KW-1185">Reference proteome</keyword>
<organism evidence="1 2">
    <name type="scientific">Cylindrobasidium torrendii FP15055 ss-10</name>
    <dbReference type="NCBI Taxonomy" id="1314674"/>
    <lineage>
        <taxon>Eukaryota</taxon>
        <taxon>Fungi</taxon>
        <taxon>Dikarya</taxon>
        <taxon>Basidiomycota</taxon>
        <taxon>Agaricomycotina</taxon>
        <taxon>Agaricomycetes</taxon>
        <taxon>Agaricomycetidae</taxon>
        <taxon>Agaricales</taxon>
        <taxon>Marasmiineae</taxon>
        <taxon>Physalacriaceae</taxon>
        <taxon>Cylindrobasidium</taxon>
    </lineage>
</organism>
<name>A0A0D7AVL8_9AGAR</name>
<dbReference type="Proteomes" id="UP000054007">
    <property type="component" value="Unassembled WGS sequence"/>
</dbReference>
<sequence>MSSLPIEIKAAIIDCIADQKHSLSAIALVWPDVLFRIRERRFNSFKLRSTKRIAGLLDILQSNPAISPLIQSIRITNSSIYAEPKLPRLFELLSNVSIARCLDIHYSSGTQATLHAFSGPYNSVKDAVLHFRRRSGMTRLSVDIDGLSYILQRLPNVEQLMLDFYPDPHRVAAGGRIQTQLVALRSLSLPPQVLAAPTFLDQFLETIVLPNIRALIIGDLAHPASLNRALRFWGNSLKELHLQKHHYNASLSDIDPSLTLFLSDSIEVVEFSIIIGDGTAEDAYIGMWTRTLEDCARSQYPTLRSIGLEVEFWQDRHETILTLVHRFDAAIASPQLAVNHLDWKLELGKDELSPESLGVYETFFPQTHERFLSPMGQMKYGTTCKVEY</sequence>
<dbReference type="EMBL" id="KN880831">
    <property type="protein sequence ID" value="KIY62050.1"/>
    <property type="molecule type" value="Genomic_DNA"/>
</dbReference>
<reference evidence="1 2" key="1">
    <citation type="journal article" date="2015" name="Fungal Genet. Biol.">
        <title>Evolution of novel wood decay mechanisms in Agaricales revealed by the genome sequences of Fistulina hepatica and Cylindrobasidium torrendii.</title>
        <authorList>
            <person name="Floudas D."/>
            <person name="Held B.W."/>
            <person name="Riley R."/>
            <person name="Nagy L.G."/>
            <person name="Koehler G."/>
            <person name="Ransdell A.S."/>
            <person name="Younus H."/>
            <person name="Chow J."/>
            <person name="Chiniquy J."/>
            <person name="Lipzen A."/>
            <person name="Tritt A."/>
            <person name="Sun H."/>
            <person name="Haridas S."/>
            <person name="LaButti K."/>
            <person name="Ohm R.A."/>
            <person name="Kues U."/>
            <person name="Blanchette R.A."/>
            <person name="Grigoriev I.V."/>
            <person name="Minto R.E."/>
            <person name="Hibbett D.S."/>
        </authorList>
    </citation>
    <scope>NUCLEOTIDE SEQUENCE [LARGE SCALE GENOMIC DNA]</scope>
    <source>
        <strain evidence="1 2">FP15055 ss-10</strain>
    </source>
</reference>
<evidence type="ECO:0000313" key="2">
    <source>
        <dbReference type="Proteomes" id="UP000054007"/>
    </source>
</evidence>